<keyword evidence="1" id="KW-0472">Membrane</keyword>
<dbReference type="AlphaFoldDB" id="A0A4Z0YME1"/>
<sequence length="290" mass="32652">MAPSSTSLHMMTKLSPYVFTYEPSETRLASVAASSPKLIILGAWMDARDVHVAKYITHYQCIYPNATILLLKFVMKEVMLAPVASGAVQPAVWYLRSMINSGELSPTPAHPEILVHVFSNGGTTSMQNIYVSYNRIFGQPFPLHCTVFDSSPGLHAFSTSYNALIAGFPRGLLRFIVAPFIILMILTTWIWHVPFGFVSGEDVLTKNARVLNDPKLVKQTNRTYIYGKADTMVDWRHVEKHAGMAVSRGFDVRREIFENSQHVAHMRADSQRYWLIVQETWKKATAASIQ</sequence>
<dbReference type="OrthoDB" id="77878at2759"/>
<keyword evidence="1" id="KW-1133">Transmembrane helix</keyword>
<protein>
    <recommendedName>
        <fullName evidence="4">Indole-diterpene biosynthesis protein PaxU</fullName>
    </recommendedName>
</protein>
<proteinExistence type="predicted"/>
<evidence type="ECO:0000256" key="1">
    <source>
        <dbReference type="SAM" id="Phobius"/>
    </source>
</evidence>
<dbReference type="InterPro" id="IPR008547">
    <property type="entry name" value="DUF829_TMEM53"/>
</dbReference>
<keyword evidence="3" id="KW-1185">Reference proteome</keyword>
<gene>
    <name evidence="2" type="ORF">E0Z10_g3303</name>
</gene>
<comment type="caution">
    <text evidence="2">The sequence shown here is derived from an EMBL/GenBank/DDBJ whole genome shotgun (WGS) entry which is preliminary data.</text>
</comment>
<feature type="transmembrane region" description="Helical" evidence="1">
    <location>
        <begin position="172"/>
        <end position="191"/>
    </location>
</feature>
<dbReference type="EMBL" id="SKBN01000045">
    <property type="protein sequence ID" value="TGJ85439.1"/>
    <property type="molecule type" value="Genomic_DNA"/>
</dbReference>
<organism evidence="2 3">
    <name type="scientific">Xylaria hypoxylon</name>
    <dbReference type="NCBI Taxonomy" id="37992"/>
    <lineage>
        <taxon>Eukaryota</taxon>
        <taxon>Fungi</taxon>
        <taxon>Dikarya</taxon>
        <taxon>Ascomycota</taxon>
        <taxon>Pezizomycotina</taxon>
        <taxon>Sordariomycetes</taxon>
        <taxon>Xylariomycetidae</taxon>
        <taxon>Xylariales</taxon>
        <taxon>Xylariaceae</taxon>
        <taxon>Xylaria</taxon>
    </lineage>
</organism>
<evidence type="ECO:0000313" key="3">
    <source>
        <dbReference type="Proteomes" id="UP000297716"/>
    </source>
</evidence>
<name>A0A4Z0YME1_9PEZI</name>
<dbReference type="SUPFAM" id="SSF53474">
    <property type="entry name" value="alpha/beta-Hydrolases"/>
    <property type="match status" value="1"/>
</dbReference>
<dbReference type="Pfam" id="PF05705">
    <property type="entry name" value="DUF829"/>
    <property type="match status" value="1"/>
</dbReference>
<dbReference type="InterPro" id="IPR029058">
    <property type="entry name" value="AB_hydrolase_fold"/>
</dbReference>
<dbReference type="Proteomes" id="UP000297716">
    <property type="component" value="Unassembled WGS sequence"/>
</dbReference>
<evidence type="ECO:0008006" key="4">
    <source>
        <dbReference type="Google" id="ProtNLM"/>
    </source>
</evidence>
<dbReference type="PANTHER" id="PTHR12265">
    <property type="entry name" value="TRANSMEMBRANE PROTEIN 53"/>
    <property type="match status" value="1"/>
</dbReference>
<reference evidence="2 3" key="1">
    <citation type="submission" date="2019-03" db="EMBL/GenBank/DDBJ databases">
        <title>Draft genome sequence of Xylaria hypoxylon DSM 108379, a ubiquitous saprotrophic-parasitic fungi on hardwood.</title>
        <authorList>
            <person name="Buettner E."/>
            <person name="Leonhardt S."/>
            <person name="Gebauer A.M."/>
            <person name="Liers C."/>
            <person name="Hofrichter M."/>
            <person name="Kellner H."/>
        </authorList>
    </citation>
    <scope>NUCLEOTIDE SEQUENCE [LARGE SCALE GENOMIC DNA]</scope>
    <source>
        <strain evidence="2 3">DSM 108379</strain>
    </source>
</reference>
<evidence type="ECO:0000313" key="2">
    <source>
        <dbReference type="EMBL" id="TGJ85439.1"/>
    </source>
</evidence>
<keyword evidence="1" id="KW-0812">Transmembrane</keyword>
<dbReference type="PANTHER" id="PTHR12265:SF40">
    <property type="entry name" value="DUF829-DOMAIN-CONTAINING PROTEIN"/>
    <property type="match status" value="1"/>
</dbReference>
<accession>A0A4Z0YME1</accession>